<dbReference type="Proteomes" id="UP000295649">
    <property type="component" value="Unassembled WGS sequence"/>
</dbReference>
<dbReference type="SUPFAM" id="SSF69047">
    <property type="entry name" value="Hypothetical protein YjbJ"/>
    <property type="match status" value="1"/>
</dbReference>
<dbReference type="InterPro" id="IPR036629">
    <property type="entry name" value="YjbJ_sf"/>
</dbReference>
<evidence type="ECO:0000313" key="3">
    <source>
        <dbReference type="EMBL" id="TCV77423.1"/>
    </source>
</evidence>
<dbReference type="EMBL" id="SMCN01000029">
    <property type="protein sequence ID" value="TCV77423.1"/>
    <property type="molecule type" value="Genomic_DNA"/>
</dbReference>
<sequence length="98" mass="11098">MYVAAPTLLGLVDIVWFRQREKIPRLVMAFCSWLIQLEIIMNKDQVKGRVEEVKGKVKEAAGVILDDKELELKGNVQKNLGKAQSGFGDLKQDIKDEL</sequence>
<gene>
    <name evidence="3" type="ORF">EDE11_12948</name>
</gene>
<comment type="similarity">
    <text evidence="1">Belongs to the UPF0337 (CsbD) family.</text>
</comment>
<dbReference type="Pfam" id="PF05532">
    <property type="entry name" value="CsbD"/>
    <property type="match status" value="1"/>
</dbReference>
<organism evidence="3 4">
    <name type="scientific">Methylomonas methanica</name>
    <dbReference type="NCBI Taxonomy" id="421"/>
    <lineage>
        <taxon>Bacteria</taxon>
        <taxon>Pseudomonadati</taxon>
        <taxon>Pseudomonadota</taxon>
        <taxon>Gammaproteobacteria</taxon>
        <taxon>Methylococcales</taxon>
        <taxon>Methylococcaceae</taxon>
        <taxon>Methylomonas</taxon>
    </lineage>
</organism>
<accession>A0ABY2CHL0</accession>
<evidence type="ECO:0000259" key="2">
    <source>
        <dbReference type="Pfam" id="PF05532"/>
    </source>
</evidence>
<reference evidence="3 4" key="1">
    <citation type="submission" date="2019-03" db="EMBL/GenBank/DDBJ databases">
        <title>Systems level insights into methane cycling in arid and semi-arid ecosystems.</title>
        <authorList>
            <person name="Kalyuzhnaya M."/>
        </authorList>
    </citation>
    <scope>NUCLEOTIDE SEQUENCE [LARGE SCALE GENOMIC DNA]</scope>
    <source>
        <strain evidence="3 4">S-1</strain>
    </source>
</reference>
<evidence type="ECO:0000313" key="4">
    <source>
        <dbReference type="Proteomes" id="UP000295649"/>
    </source>
</evidence>
<evidence type="ECO:0000256" key="1">
    <source>
        <dbReference type="ARBA" id="ARBA00009129"/>
    </source>
</evidence>
<name>A0ABY2CHL0_METMH</name>
<protein>
    <submittedName>
        <fullName evidence="3">Uncharacterized protein YjbJ (UPF0337 family)</fullName>
    </submittedName>
</protein>
<dbReference type="Gene3D" id="1.10.1470.10">
    <property type="entry name" value="YjbJ"/>
    <property type="match status" value="1"/>
</dbReference>
<dbReference type="InterPro" id="IPR008462">
    <property type="entry name" value="CsbD"/>
</dbReference>
<proteinExistence type="inferred from homology"/>
<feature type="domain" description="CsbD-like" evidence="2">
    <location>
        <begin position="44"/>
        <end position="96"/>
    </location>
</feature>
<comment type="caution">
    <text evidence="3">The sequence shown here is derived from an EMBL/GenBank/DDBJ whole genome shotgun (WGS) entry which is preliminary data.</text>
</comment>
<keyword evidence="4" id="KW-1185">Reference proteome</keyword>